<dbReference type="EMBL" id="CM037017">
    <property type="protein sequence ID" value="KAH7678138.1"/>
    <property type="molecule type" value="Genomic_DNA"/>
</dbReference>
<proteinExistence type="predicted"/>
<keyword evidence="1" id="KW-0456">Lyase</keyword>
<accession>A0ACB7VUW6</accession>
<keyword evidence="2" id="KW-1185">Reference proteome</keyword>
<gene>
    <name evidence="1" type="ORF">IHE45_07G130500</name>
</gene>
<dbReference type="Proteomes" id="UP000827976">
    <property type="component" value="Chromosome 7"/>
</dbReference>
<sequence>MTKVPNFSENACSFLENIIHDIKFNDAFGGQENHGVMNHDVQAVENFLKFMQIISRDCQGA</sequence>
<name>A0ACB7VUW6_DIOAL</name>
<protein>
    <submittedName>
        <fullName evidence="1">Adenylosuccinate lyase protein</fullName>
        <ecNumber evidence="1">4.3.2.2</ecNumber>
    </submittedName>
</protein>
<evidence type="ECO:0000313" key="2">
    <source>
        <dbReference type="Proteomes" id="UP000827976"/>
    </source>
</evidence>
<reference evidence="2" key="1">
    <citation type="journal article" date="2022" name="Nat. Commun.">
        <title>Chromosome evolution and the genetic basis of agronomically important traits in greater yam.</title>
        <authorList>
            <person name="Bredeson J.V."/>
            <person name="Lyons J.B."/>
            <person name="Oniyinde I.O."/>
            <person name="Okereke N.R."/>
            <person name="Kolade O."/>
            <person name="Nnabue I."/>
            <person name="Nwadili C.O."/>
            <person name="Hribova E."/>
            <person name="Parker M."/>
            <person name="Nwogha J."/>
            <person name="Shu S."/>
            <person name="Carlson J."/>
            <person name="Kariba R."/>
            <person name="Muthemba S."/>
            <person name="Knop K."/>
            <person name="Barton G.J."/>
            <person name="Sherwood A.V."/>
            <person name="Lopez-Montes A."/>
            <person name="Asiedu R."/>
            <person name="Jamnadass R."/>
            <person name="Muchugi A."/>
            <person name="Goodstein D."/>
            <person name="Egesi C.N."/>
            <person name="Featherston J."/>
            <person name="Asfaw A."/>
            <person name="Simpson G.G."/>
            <person name="Dolezel J."/>
            <person name="Hendre P.S."/>
            <person name="Van Deynze A."/>
            <person name="Kumar P.L."/>
            <person name="Obidiegwu J.E."/>
            <person name="Bhattacharjee R."/>
            <person name="Rokhsar D.S."/>
        </authorList>
    </citation>
    <scope>NUCLEOTIDE SEQUENCE [LARGE SCALE GENOMIC DNA]</scope>
    <source>
        <strain evidence="2">cv. TDa95/00328</strain>
    </source>
</reference>
<evidence type="ECO:0000313" key="1">
    <source>
        <dbReference type="EMBL" id="KAH7678138.1"/>
    </source>
</evidence>
<dbReference type="EC" id="4.3.2.2" evidence="1"/>
<organism evidence="1 2">
    <name type="scientific">Dioscorea alata</name>
    <name type="common">Purple yam</name>
    <dbReference type="NCBI Taxonomy" id="55571"/>
    <lineage>
        <taxon>Eukaryota</taxon>
        <taxon>Viridiplantae</taxon>
        <taxon>Streptophyta</taxon>
        <taxon>Embryophyta</taxon>
        <taxon>Tracheophyta</taxon>
        <taxon>Spermatophyta</taxon>
        <taxon>Magnoliopsida</taxon>
        <taxon>Liliopsida</taxon>
        <taxon>Dioscoreales</taxon>
        <taxon>Dioscoreaceae</taxon>
        <taxon>Dioscorea</taxon>
    </lineage>
</organism>
<comment type="caution">
    <text evidence="1">The sequence shown here is derived from an EMBL/GenBank/DDBJ whole genome shotgun (WGS) entry which is preliminary data.</text>
</comment>